<protein>
    <recommendedName>
        <fullName evidence="4">Serine protease</fullName>
    </recommendedName>
</protein>
<dbReference type="AlphaFoldDB" id="A0A2A4FTK0"/>
<dbReference type="Pfam" id="PF13365">
    <property type="entry name" value="Trypsin_2"/>
    <property type="match status" value="1"/>
</dbReference>
<reference evidence="2 3" key="1">
    <citation type="submission" date="2017-09" db="EMBL/GenBank/DDBJ databases">
        <title>The Catabolism of 3,6-Dichlorosalicylic acid is Initiated by the Cytochrome P450 Monooxygenase DsmABC in Rhizorhabdus dicambivorans Ndbn-20.</title>
        <authorList>
            <person name="Na L."/>
        </authorList>
    </citation>
    <scope>NUCLEOTIDE SEQUENCE [LARGE SCALE GENOMIC DNA]</scope>
    <source>
        <strain evidence="2 3">Ndbn-20m</strain>
    </source>
</reference>
<comment type="caution">
    <text evidence="2">The sequence shown here is derived from an EMBL/GenBank/DDBJ whole genome shotgun (WGS) entry which is preliminary data.</text>
</comment>
<gene>
    <name evidence="2" type="ORF">COO09_17075</name>
</gene>
<evidence type="ECO:0008006" key="4">
    <source>
        <dbReference type="Google" id="ProtNLM"/>
    </source>
</evidence>
<evidence type="ECO:0000313" key="3">
    <source>
        <dbReference type="Proteomes" id="UP000218934"/>
    </source>
</evidence>
<sequence>MVLRCVSRVLAPGLSALLALAAPAHGDGGNGAPGPDGVGRLVCAAPGGRAAVEDGSGWVVGAADTVVTAAHILFPAGGPVDPRACTFRLYGPDGSVRAAARVAYARSPWSDTARRDDSAQDVAVLKLDRPMPVTPIALAARARGGAVQPVRLLSFPAGGGDGPSATTGEARAFPLGPVRDAAGGLHVSDPGRLFASSAASAPGSSGGLYLARGGAVVGLHVGRMCSGDECFGFGLRFDAAVTAMVAMVAADDEARPLRMALR</sequence>
<name>A0A2A4FTK0_9SPHN</name>
<organism evidence="2 3">
    <name type="scientific">Rhizorhabdus dicambivorans</name>
    <dbReference type="NCBI Taxonomy" id="1850238"/>
    <lineage>
        <taxon>Bacteria</taxon>
        <taxon>Pseudomonadati</taxon>
        <taxon>Pseudomonadota</taxon>
        <taxon>Alphaproteobacteria</taxon>
        <taxon>Sphingomonadales</taxon>
        <taxon>Sphingomonadaceae</taxon>
        <taxon>Rhizorhabdus</taxon>
    </lineage>
</organism>
<dbReference type="RefSeq" id="WP_066966886.1">
    <property type="nucleotide sequence ID" value="NZ_CP023449.1"/>
</dbReference>
<dbReference type="KEGG" id="rdi:CMV14_20245"/>
<dbReference type="EMBL" id="NWUF01000019">
    <property type="protein sequence ID" value="PCE41060.1"/>
    <property type="molecule type" value="Genomic_DNA"/>
</dbReference>
<dbReference type="Gene3D" id="2.40.10.120">
    <property type="match status" value="1"/>
</dbReference>
<evidence type="ECO:0000256" key="1">
    <source>
        <dbReference type="SAM" id="SignalP"/>
    </source>
</evidence>
<feature type="signal peptide" evidence="1">
    <location>
        <begin position="1"/>
        <end position="21"/>
    </location>
</feature>
<dbReference type="Proteomes" id="UP000218934">
    <property type="component" value="Unassembled WGS sequence"/>
</dbReference>
<keyword evidence="1" id="KW-0732">Signal</keyword>
<feature type="chain" id="PRO_5012133061" description="Serine protease" evidence="1">
    <location>
        <begin position="22"/>
        <end position="262"/>
    </location>
</feature>
<evidence type="ECO:0000313" key="2">
    <source>
        <dbReference type="EMBL" id="PCE41060.1"/>
    </source>
</evidence>
<dbReference type="SUPFAM" id="SSF50494">
    <property type="entry name" value="Trypsin-like serine proteases"/>
    <property type="match status" value="1"/>
</dbReference>
<accession>A0A2A4FTK0</accession>
<proteinExistence type="predicted"/>
<dbReference type="InterPro" id="IPR009003">
    <property type="entry name" value="Peptidase_S1_PA"/>
</dbReference>
<keyword evidence="3" id="KW-1185">Reference proteome</keyword>